<accession>A0A1T4L3K4</accession>
<dbReference type="SUPFAM" id="SSF55961">
    <property type="entry name" value="Bet v1-like"/>
    <property type="match status" value="1"/>
</dbReference>
<protein>
    <submittedName>
        <fullName evidence="1">Polyketide cyclase / dehydrase and lipid transport</fullName>
    </submittedName>
</protein>
<dbReference type="Proteomes" id="UP000190121">
    <property type="component" value="Unassembled WGS sequence"/>
</dbReference>
<proteinExistence type="predicted"/>
<organism evidence="1 2">
    <name type="scientific">Porphyromonas circumdentaria</name>
    <dbReference type="NCBI Taxonomy" id="29524"/>
    <lineage>
        <taxon>Bacteria</taxon>
        <taxon>Pseudomonadati</taxon>
        <taxon>Bacteroidota</taxon>
        <taxon>Bacteroidia</taxon>
        <taxon>Bacteroidales</taxon>
        <taxon>Porphyromonadaceae</taxon>
        <taxon>Porphyromonas</taxon>
    </lineage>
</organism>
<dbReference type="CDD" id="cd07812">
    <property type="entry name" value="SRPBCC"/>
    <property type="match status" value="1"/>
</dbReference>
<dbReference type="STRING" id="29524.SAMN02745171_00297"/>
<reference evidence="2" key="1">
    <citation type="submission" date="2017-02" db="EMBL/GenBank/DDBJ databases">
        <authorList>
            <person name="Varghese N."/>
            <person name="Submissions S."/>
        </authorList>
    </citation>
    <scope>NUCLEOTIDE SEQUENCE [LARGE SCALE GENOMIC DNA]</scope>
    <source>
        <strain evidence="2">ATCC 51356</strain>
    </source>
</reference>
<dbReference type="RefSeq" id="WP_078736261.1">
    <property type="nucleotide sequence ID" value="NZ_FUXE01000002.1"/>
</dbReference>
<dbReference type="InterPro" id="IPR023393">
    <property type="entry name" value="START-like_dom_sf"/>
</dbReference>
<name>A0A1T4L3K4_9PORP</name>
<gene>
    <name evidence="1" type="ORF">SAMN02745171_00297</name>
</gene>
<dbReference type="OrthoDB" id="1011799at2"/>
<evidence type="ECO:0000313" key="2">
    <source>
        <dbReference type="Proteomes" id="UP000190121"/>
    </source>
</evidence>
<evidence type="ECO:0000313" key="1">
    <source>
        <dbReference type="EMBL" id="SJZ49299.1"/>
    </source>
</evidence>
<sequence length="136" mass="14425">MKVSSTPREIKAPIALVFAKVSNFENLRPLAEKGAVGGVSIVVQNRDTCFLETSIVGNIELTIVQREEPTLVSVSPKGAPVNGSLSLILTPLSEETTSLTLTLEADVPIFAKAMVAKPMSEGVEKVAELLSSISFN</sequence>
<dbReference type="Gene3D" id="3.30.530.20">
    <property type="match status" value="1"/>
</dbReference>
<dbReference type="EMBL" id="FUXE01000002">
    <property type="protein sequence ID" value="SJZ49299.1"/>
    <property type="molecule type" value="Genomic_DNA"/>
</dbReference>
<dbReference type="AlphaFoldDB" id="A0A1T4L3K4"/>
<keyword evidence="2" id="KW-1185">Reference proteome</keyword>